<organism evidence="1 2">
    <name type="scientific">Peronospora matthiolae</name>
    <dbReference type="NCBI Taxonomy" id="2874970"/>
    <lineage>
        <taxon>Eukaryota</taxon>
        <taxon>Sar</taxon>
        <taxon>Stramenopiles</taxon>
        <taxon>Oomycota</taxon>
        <taxon>Peronosporomycetes</taxon>
        <taxon>Peronosporales</taxon>
        <taxon>Peronosporaceae</taxon>
        <taxon>Peronospora</taxon>
    </lineage>
</organism>
<reference evidence="1" key="1">
    <citation type="submission" date="2024-01" db="EMBL/GenBank/DDBJ databases">
        <authorList>
            <person name="Webb A."/>
        </authorList>
    </citation>
    <scope>NUCLEOTIDE SEQUENCE</scope>
    <source>
        <strain evidence="1">Pm1</strain>
    </source>
</reference>
<name>A0AAV1TWM0_9STRA</name>
<evidence type="ECO:0000313" key="1">
    <source>
        <dbReference type="EMBL" id="CAK7925842.1"/>
    </source>
</evidence>
<gene>
    <name evidence="1" type="ORF">PM001_LOCUS10992</name>
</gene>
<comment type="caution">
    <text evidence="1">The sequence shown here is derived from an EMBL/GenBank/DDBJ whole genome shotgun (WGS) entry which is preliminary data.</text>
</comment>
<dbReference type="Proteomes" id="UP001162060">
    <property type="component" value="Unassembled WGS sequence"/>
</dbReference>
<evidence type="ECO:0000313" key="2">
    <source>
        <dbReference type="Proteomes" id="UP001162060"/>
    </source>
</evidence>
<dbReference type="AlphaFoldDB" id="A0AAV1TWM0"/>
<protein>
    <submittedName>
        <fullName evidence="1">Uncharacterized protein</fullName>
    </submittedName>
</protein>
<proteinExistence type="predicted"/>
<dbReference type="EMBL" id="CAKLBY020000092">
    <property type="protein sequence ID" value="CAK7925842.1"/>
    <property type="molecule type" value="Genomic_DNA"/>
</dbReference>
<accession>A0AAV1TWM0</accession>
<sequence length="60" mass="6934">MWAMADSQDKKTNKLTLKSKDVLIHVHLYIKDLLKDAILSYRLTKCSLHMSGILVELLHL</sequence>